<proteinExistence type="predicted"/>
<keyword evidence="2" id="KW-1185">Reference proteome</keyword>
<dbReference type="Proteomes" id="UP000827872">
    <property type="component" value="Linkage Group LG01"/>
</dbReference>
<organism evidence="1 2">
    <name type="scientific">Sphaerodactylus townsendi</name>
    <dbReference type="NCBI Taxonomy" id="933632"/>
    <lineage>
        <taxon>Eukaryota</taxon>
        <taxon>Metazoa</taxon>
        <taxon>Chordata</taxon>
        <taxon>Craniata</taxon>
        <taxon>Vertebrata</taxon>
        <taxon>Euteleostomi</taxon>
        <taxon>Lepidosauria</taxon>
        <taxon>Squamata</taxon>
        <taxon>Bifurcata</taxon>
        <taxon>Gekkota</taxon>
        <taxon>Sphaerodactylidae</taxon>
        <taxon>Sphaerodactylus</taxon>
    </lineage>
</organism>
<dbReference type="EMBL" id="CM037614">
    <property type="protein sequence ID" value="KAH8016440.1"/>
    <property type="molecule type" value="Genomic_DNA"/>
</dbReference>
<protein>
    <submittedName>
        <fullName evidence="1">Uncharacterized protein</fullName>
    </submittedName>
</protein>
<sequence length="74" mass="8379">MTGREFFTRFPNLYPFLLNQLEVAVSTMESESGRLKLHPSLFLLLLILGKLYPSPVDGTYSALSMAPFIPFILK</sequence>
<accession>A0ACB8GBE0</accession>
<comment type="caution">
    <text evidence="1">The sequence shown here is derived from an EMBL/GenBank/DDBJ whole genome shotgun (WGS) entry which is preliminary data.</text>
</comment>
<reference evidence="1" key="1">
    <citation type="submission" date="2021-08" db="EMBL/GenBank/DDBJ databases">
        <title>The first chromosome-level gecko genome reveals the dynamic sex chromosomes of Neotropical dwarf geckos (Sphaerodactylidae: Sphaerodactylus).</title>
        <authorList>
            <person name="Pinto B.J."/>
            <person name="Keating S.E."/>
            <person name="Gamble T."/>
        </authorList>
    </citation>
    <scope>NUCLEOTIDE SEQUENCE</scope>
    <source>
        <strain evidence="1">TG3544</strain>
    </source>
</reference>
<evidence type="ECO:0000313" key="1">
    <source>
        <dbReference type="EMBL" id="KAH8016440.1"/>
    </source>
</evidence>
<name>A0ACB8GBE0_9SAUR</name>
<gene>
    <name evidence="1" type="ORF">K3G42_017640</name>
</gene>
<evidence type="ECO:0000313" key="2">
    <source>
        <dbReference type="Proteomes" id="UP000827872"/>
    </source>
</evidence>